<evidence type="ECO:0000313" key="7">
    <source>
        <dbReference type="Proteomes" id="UP001430804"/>
    </source>
</evidence>
<evidence type="ECO:0000313" key="6">
    <source>
        <dbReference type="EMBL" id="MBW3095883.1"/>
    </source>
</evidence>
<proteinExistence type="inferred from homology"/>
<comment type="function">
    <text evidence="3">HflC and HflK could regulate a protease.</text>
</comment>
<dbReference type="CDD" id="cd03405">
    <property type="entry name" value="SPFH_HflC"/>
    <property type="match status" value="1"/>
</dbReference>
<dbReference type="RefSeq" id="WP_219157605.1">
    <property type="nucleotide sequence ID" value="NZ_JAHWQX010000001.1"/>
</dbReference>
<feature type="region of interest" description="Disordered" evidence="4">
    <location>
        <begin position="291"/>
        <end position="341"/>
    </location>
</feature>
<dbReference type="SMART" id="SM00244">
    <property type="entry name" value="PHB"/>
    <property type="match status" value="1"/>
</dbReference>
<evidence type="ECO:0000259" key="5">
    <source>
        <dbReference type="SMART" id="SM00244"/>
    </source>
</evidence>
<dbReference type="PANTHER" id="PTHR42911:SF1">
    <property type="entry name" value="MODULATOR OF FTSH PROTEASE HFLC"/>
    <property type="match status" value="1"/>
</dbReference>
<dbReference type="PANTHER" id="PTHR42911">
    <property type="entry name" value="MODULATOR OF FTSH PROTEASE HFLC"/>
    <property type="match status" value="1"/>
</dbReference>
<name>A0ABS6WJQ6_9HYPH</name>
<dbReference type="InterPro" id="IPR001107">
    <property type="entry name" value="Band_7"/>
</dbReference>
<keyword evidence="2" id="KW-0472">Membrane</keyword>
<keyword evidence="6" id="KW-0645">Protease</keyword>
<evidence type="ECO:0000256" key="1">
    <source>
        <dbReference type="ARBA" id="ARBA00004370"/>
    </source>
</evidence>
<protein>
    <recommendedName>
        <fullName evidence="3">Protein HflC</fullName>
    </recommendedName>
</protein>
<keyword evidence="6" id="KW-0378">Hydrolase</keyword>
<accession>A0ABS6WJQ6</accession>
<evidence type="ECO:0000256" key="3">
    <source>
        <dbReference type="PIRNR" id="PIRNR005651"/>
    </source>
</evidence>
<dbReference type="GO" id="GO:0006508">
    <property type="term" value="P:proteolysis"/>
    <property type="evidence" value="ECO:0007669"/>
    <property type="project" value="UniProtKB-KW"/>
</dbReference>
<dbReference type="Pfam" id="PF01145">
    <property type="entry name" value="Band_7"/>
    <property type="match status" value="1"/>
</dbReference>
<comment type="similarity">
    <text evidence="3">Belongs to the band 7/mec-2 family. HflC subfamily.</text>
</comment>
<organism evidence="6 7">
    <name type="scientific">Pseudohoeflea coraliihabitans</name>
    <dbReference type="NCBI Taxonomy" id="2860393"/>
    <lineage>
        <taxon>Bacteria</taxon>
        <taxon>Pseudomonadati</taxon>
        <taxon>Pseudomonadota</taxon>
        <taxon>Alphaproteobacteria</taxon>
        <taxon>Hyphomicrobiales</taxon>
        <taxon>Rhizobiaceae</taxon>
        <taxon>Pseudohoeflea</taxon>
    </lineage>
</organism>
<keyword evidence="7" id="KW-1185">Reference proteome</keyword>
<comment type="subcellular location">
    <subcellularLocation>
        <location evidence="1">Membrane</location>
    </subcellularLocation>
</comment>
<comment type="caution">
    <text evidence="6">The sequence shown here is derived from an EMBL/GenBank/DDBJ whole genome shotgun (WGS) entry which is preliminary data.</text>
</comment>
<dbReference type="InterPro" id="IPR010200">
    <property type="entry name" value="HflC"/>
</dbReference>
<dbReference type="PIRSF" id="PIRSF005651">
    <property type="entry name" value="HflC"/>
    <property type="match status" value="1"/>
</dbReference>
<feature type="domain" description="Band 7" evidence="5">
    <location>
        <begin position="21"/>
        <end position="184"/>
    </location>
</feature>
<reference evidence="6" key="1">
    <citation type="submission" date="2021-07" db="EMBL/GenBank/DDBJ databases">
        <title>Pseudohoeflea marina sp. nov. a polyhydroxyalcanoate-producing bacterium.</title>
        <authorList>
            <person name="Zheng W."/>
            <person name="Yu S."/>
            <person name="Huang Y."/>
        </authorList>
    </citation>
    <scope>NUCLEOTIDE SEQUENCE</scope>
    <source>
        <strain evidence="6">DP4N28-3</strain>
    </source>
</reference>
<dbReference type="Proteomes" id="UP001430804">
    <property type="component" value="Unassembled WGS sequence"/>
</dbReference>
<sequence length="341" mass="37263">MSSRFAAIGILAALVLFVIYQAAYVVNAREQAIVVRFGEIQDVRETPGLYFKVPLIDTVQFVEKRVLRFDLEDIRVQVSGGKFYEVDAFVLYDITDPRRFRQTVSADIVAAESRLRTRLNSALRTVYGLRGFEAALSEERTSMMREVRDQMRPEAENLGIAIEDVRIRRTDLTQEVSQQTFERMKAERLAEAELIRARGNEAGQRIRAIADRQVVEIQSEAQRDAEIIRGEGDAERNRIFADAFSRDEDFFAFYRSMSAYAGALADSGTTMVLSPNSEFFEFFGSAGASPNAGASTSATTAAGSSDDAAAAETPAAPDAAASAGSESEPGGAENGTAATAQ</sequence>
<dbReference type="EMBL" id="JAHWQX010000001">
    <property type="protein sequence ID" value="MBW3095883.1"/>
    <property type="molecule type" value="Genomic_DNA"/>
</dbReference>
<dbReference type="GO" id="GO:0008233">
    <property type="term" value="F:peptidase activity"/>
    <property type="evidence" value="ECO:0007669"/>
    <property type="project" value="UniProtKB-KW"/>
</dbReference>
<evidence type="ECO:0000256" key="4">
    <source>
        <dbReference type="SAM" id="MobiDB-lite"/>
    </source>
</evidence>
<feature type="compositionally biased region" description="Low complexity" evidence="4">
    <location>
        <begin position="291"/>
        <end position="331"/>
    </location>
</feature>
<gene>
    <name evidence="6" type="ORF">KY465_01170</name>
</gene>
<evidence type="ECO:0000256" key="2">
    <source>
        <dbReference type="ARBA" id="ARBA00023136"/>
    </source>
</evidence>